<dbReference type="SUPFAM" id="SSF48403">
    <property type="entry name" value="Ankyrin repeat"/>
    <property type="match status" value="1"/>
</dbReference>
<dbReference type="AlphaFoldDB" id="A0A370XBX5"/>
<organism evidence="4 5">
    <name type="scientific">Dyella psychrodurans</name>
    <dbReference type="NCBI Taxonomy" id="1927960"/>
    <lineage>
        <taxon>Bacteria</taxon>
        <taxon>Pseudomonadati</taxon>
        <taxon>Pseudomonadota</taxon>
        <taxon>Gammaproteobacteria</taxon>
        <taxon>Lysobacterales</taxon>
        <taxon>Rhodanobacteraceae</taxon>
        <taxon>Dyella</taxon>
    </lineage>
</organism>
<dbReference type="EMBL" id="QRBF01000001">
    <property type="protein sequence ID" value="RDS85896.1"/>
    <property type="molecule type" value="Genomic_DNA"/>
</dbReference>
<dbReference type="Proteomes" id="UP000255334">
    <property type="component" value="Unassembled WGS sequence"/>
</dbReference>
<keyword evidence="1" id="KW-0677">Repeat</keyword>
<protein>
    <submittedName>
        <fullName evidence="4">Ankyrin repeat domain-containing protein</fullName>
    </submittedName>
</protein>
<accession>A0A370XBX5</accession>
<proteinExistence type="predicted"/>
<dbReference type="PROSITE" id="PS50088">
    <property type="entry name" value="ANK_REPEAT"/>
    <property type="match status" value="4"/>
</dbReference>
<dbReference type="Gene3D" id="1.25.40.20">
    <property type="entry name" value="Ankyrin repeat-containing domain"/>
    <property type="match status" value="2"/>
</dbReference>
<evidence type="ECO:0000256" key="2">
    <source>
        <dbReference type="ARBA" id="ARBA00023043"/>
    </source>
</evidence>
<evidence type="ECO:0000256" key="3">
    <source>
        <dbReference type="PROSITE-ProRule" id="PRU00023"/>
    </source>
</evidence>
<dbReference type="PROSITE" id="PS50297">
    <property type="entry name" value="ANK_REP_REGION"/>
    <property type="match status" value="3"/>
</dbReference>
<dbReference type="PANTHER" id="PTHR24171:SF8">
    <property type="entry name" value="BRCA1-ASSOCIATED RING DOMAIN PROTEIN 1"/>
    <property type="match status" value="1"/>
</dbReference>
<dbReference type="Pfam" id="PF00023">
    <property type="entry name" value="Ank"/>
    <property type="match status" value="1"/>
</dbReference>
<reference evidence="4 5" key="1">
    <citation type="submission" date="2018-07" db="EMBL/GenBank/DDBJ databases">
        <title>Dyella monticola sp. nov. and Dyella psychrodurans sp. nov. isolated from monsoon evergreen broad-leaved forest soil of Dinghu Mountain, China.</title>
        <authorList>
            <person name="Gao Z."/>
            <person name="Qiu L."/>
        </authorList>
    </citation>
    <scope>NUCLEOTIDE SEQUENCE [LARGE SCALE GENOMIC DNA]</scope>
    <source>
        <strain evidence="4 5">4MSK11</strain>
    </source>
</reference>
<feature type="repeat" description="ANK" evidence="3">
    <location>
        <begin position="150"/>
        <end position="179"/>
    </location>
</feature>
<evidence type="ECO:0000313" key="4">
    <source>
        <dbReference type="EMBL" id="RDS85896.1"/>
    </source>
</evidence>
<keyword evidence="5" id="KW-1185">Reference proteome</keyword>
<dbReference type="GO" id="GO:0085020">
    <property type="term" value="P:protein K6-linked ubiquitination"/>
    <property type="evidence" value="ECO:0007669"/>
    <property type="project" value="TreeGrafter"/>
</dbReference>
<comment type="caution">
    <text evidence="4">The sequence shown here is derived from an EMBL/GenBank/DDBJ whole genome shotgun (WGS) entry which is preliminary data.</text>
</comment>
<sequence length="203" mass="22626">MCVLTPRTRPMDQPEPLTTTFWRAVQQGRSRAVRALAEEHPHLVHWFNVDRTALMEATSRGHNSVVEDLIALGADVDAHTPRDWTALHLGAFVGAVMPIRILLDAGADARRTNDDGHTPLIVAVRAGQEKVVQTLIQRGVDVHEADGWGSPLHHAIAKRQRAIAQRLINAGADRDARDALHRTARDRARDVGWSFDYDQHMTL</sequence>
<name>A0A370XBX5_9GAMM</name>
<dbReference type="InterPro" id="IPR036770">
    <property type="entry name" value="Ankyrin_rpt-contain_sf"/>
</dbReference>
<dbReference type="InterPro" id="IPR002110">
    <property type="entry name" value="Ankyrin_rpt"/>
</dbReference>
<dbReference type="PANTHER" id="PTHR24171">
    <property type="entry name" value="ANKYRIN REPEAT DOMAIN-CONTAINING PROTEIN 39-RELATED"/>
    <property type="match status" value="1"/>
</dbReference>
<feature type="repeat" description="ANK" evidence="3">
    <location>
        <begin position="115"/>
        <end position="147"/>
    </location>
</feature>
<keyword evidence="2 3" id="KW-0040">ANK repeat</keyword>
<evidence type="ECO:0000313" key="5">
    <source>
        <dbReference type="Proteomes" id="UP000255334"/>
    </source>
</evidence>
<dbReference type="SMART" id="SM00248">
    <property type="entry name" value="ANK"/>
    <property type="match status" value="4"/>
</dbReference>
<dbReference type="GO" id="GO:0004842">
    <property type="term" value="F:ubiquitin-protein transferase activity"/>
    <property type="evidence" value="ECO:0007669"/>
    <property type="project" value="TreeGrafter"/>
</dbReference>
<feature type="repeat" description="ANK" evidence="3">
    <location>
        <begin position="49"/>
        <end position="81"/>
    </location>
</feature>
<dbReference type="Pfam" id="PF12796">
    <property type="entry name" value="Ank_2"/>
    <property type="match status" value="1"/>
</dbReference>
<feature type="repeat" description="ANK" evidence="3">
    <location>
        <begin position="82"/>
        <end position="114"/>
    </location>
</feature>
<gene>
    <name evidence="4" type="ORF">DWU99_01060</name>
</gene>
<evidence type="ECO:0000256" key="1">
    <source>
        <dbReference type="ARBA" id="ARBA00022737"/>
    </source>
</evidence>